<protein>
    <recommendedName>
        <fullName evidence="11">Peroxidase</fullName>
    </recommendedName>
</protein>
<feature type="compositionally biased region" description="Low complexity" evidence="7">
    <location>
        <begin position="958"/>
        <end position="972"/>
    </location>
</feature>
<gene>
    <name evidence="9" type="ORF">KFL_000460035</name>
</gene>
<keyword evidence="3" id="KW-0223">Dioxygenase</keyword>
<feature type="transmembrane region" description="Helical" evidence="8">
    <location>
        <begin position="878"/>
        <end position="898"/>
    </location>
</feature>
<feature type="compositionally biased region" description="Basic and acidic residues" evidence="7">
    <location>
        <begin position="1018"/>
        <end position="1035"/>
    </location>
</feature>
<keyword evidence="2" id="KW-0611">Plant defense</keyword>
<keyword evidence="4" id="KW-0560">Oxidoreductase</keyword>
<evidence type="ECO:0000256" key="4">
    <source>
        <dbReference type="ARBA" id="ARBA00023002"/>
    </source>
</evidence>
<keyword evidence="8" id="KW-0812">Transmembrane</keyword>
<dbReference type="PROSITE" id="PS50292">
    <property type="entry name" value="PEROXIDASE_3"/>
    <property type="match status" value="1"/>
</dbReference>
<feature type="transmembrane region" description="Helical" evidence="8">
    <location>
        <begin position="779"/>
        <end position="797"/>
    </location>
</feature>
<evidence type="ECO:0000256" key="7">
    <source>
        <dbReference type="SAM" id="MobiDB-lite"/>
    </source>
</evidence>
<keyword evidence="6" id="KW-0349">Heme</keyword>
<dbReference type="GO" id="GO:0016702">
    <property type="term" value="F:oxidoreductase activity, acting on single donors with incorporation of molecular oxygen, incorporation of two atoms of oxygen"/>
    <property type="evidence" value="ECO:0000318"/>
    <property type="project" value="GO_Central"/>
</dbReference>
<reference evidence="9 10" key="1">
    <citation type="journal article" date="2014" name="Nat. Commun.">
        <title>Klebsormidium flaccidum genome reveals primary factors for plant terrestrial adaptation.</title>
        <authorList>
            <person name="Hori K."/>
            <person name="Maruyama F."/>
            <person name="Fujisawa T."/>
            <person name="Togashi T."/>
            <person name="Yamamoto N."/>
            <person name="Seo M."/>
            <person name="Sato S."/>
            <person name="Yamada T."/>
            <person name="Mori H."/>
            <person name="Tajima N."/>
            <person name="Moriyama T."/>
            <person name="Ikeuchi M."/>
            <person name="Watanabe M."/>
            <person name="Wada H."/>
            <person name="Kobayashi K."/>
            <person name="Saito M."/>
            <person name="Masuda T."/>
            <person name="Sasaki-Sekimoto Y."/>
            <person name="Mashiguchi K."/>
            <person name="Awai K."/>
            <person name="Shimojima M."/>
            <person name="Masuda S."/>
            <person name="Iwai M."/>
            <person name="Nobusawa T."/>
            <person name="Narise T."/>
            <person name="Kondo S."/>
            <person name="Saito H."/>
            <person name="Sato R."/>
            <person name="Murakawa M."/>
            <person name="Ihara Y."/>
            <person name="Oshima-Yamada Y."/>
            <person name="Ohtaka K."/>
            <person name="Satoh M."/>
            <person name="Sonobe K."/>
            <person name="Ishii M."/>
            <person name="Ohtani R."/>
            <person name="Kanamori-Sato M."/>
            <person name="Honoki R."/>
            <person name="Miyazaki D."/>
            <person name="Mochizuki H."/>
            <person name="Umetsu J."/>
            <person name="Higashi K."/>
            <person name="Shibata D."/>
            <person name="Kamiya Y."/>
            <person name="Sato N."/>
            <person name="Nakamura Y."/>
            <person name="Tabata S."/>
            <person name="Ida S."/>
            <person name="Kurokawa K."/>
            <person name="Ohta H."/>
        </authorList>
    </citation>
    <scope>NUCLEOTIDE SEQUENCE [LARGE SCALE GENOMIC DNA]</scope>
    <source>
        <strain evidence="9 10">NIES-2285</strain>
    </source>
</reference>
<dbReference type="SUPFAM" id="SSF48113">
    <property type="entry name" value="Heme-dependent peroxidases"/>
    <property type="match status" value="1"/>
</dbReference>
<keyword evidence="8" id="KW-1133">Transmembrane helix</keyword>
<evidence type="ECO:0000313" key="10">
    <source>
        <dbReference type="Proteomes" id="UP000054558"/>
    </source>
</evidence>
<name>A0A1Y1HSW4_KLENI</name>
<dbReference type="InterPro" id="IPR037120">
    <property type="entry name" value="Haem_peroxidase_sf_animal"/>
</dbReference>
<dbReference type="GO" id="GO:0006952">
    <property type="term" value="P:defense response"/>
    <property type="evidence" value="ECO:0007669"/>
    <property type="project" value="UniProtKB-KW"/>
</dbReference>
<feature type="transmembrane region" description="Helical" evidence="8">
    <location>
        <begin position="918"/>
        <end position="942"/>
    </location>
</feature>
<feature type="region of interest" description="Disordered" evidence="7">
    <location>
        <begin position="1"/>
        <end position="27"/>
    </location>
</feature>
<dbReference type="Gene3D" id="3.40.190.10">
    <property type="entry name" value="Periplasmic binding protein-like II"/>
    <property type="match status" value="1"/>
</dbReference>
<dbReference type="PRINTS" id="PR00457">
    <property type="entry name" value="ANPEROXIDASE"/>
</dbReference>
<dbReference type="Gene3D" id="1.10.640.10">
    <property type="entry name" value="Haem peroxidase domain superfamily, animal type"/>
    <property type="match status" value="1"/>
</dbReference>
<dbReference type="EMBL" id="DF236995">
    <property type="protein sequence ID" value="GAQ80091.1"/>
    <property type="molecule type" value="Genomic_DNA"/>
</dbReference>
<evidence type="ECO:0000256" key="6">
    <source>
        <dbReference type="PIRSR" id="PIRSR619791-2"/>
    </source>
</evidence>
<dbReference type="GO" id="GO:0001676">
    <property type="term" value="P:long-chain fatty acid metabolic process"/>
    <property type="evidence" value="ECO:0000318"/>
    <property type="project" value="GO_Central"/>
</dbReference>
<dbReference type="Pfam" id="PF03098">
    <property type="entry name" value="An_peroxidase"/>
    <property type="match status" value="1"/>
</dbReference>
<dbReference type="GO" id="GO:0006979">
    <property type="term" value="P:response to oxidative stress"/>
    <property type="evidence" value="ECO:0007669"/>
    <property type="project" value="InterPro"/>
</dbReference>
<feature type="transmembrane region" description="Helical" evidence="8">
    <location>
        <begin position="804"/>
        <end position="822"/>
    </location>
</feature>
<keyword evidence="10" id="KW-1185">Reference proteome</keyword>
<evidence type="ECO:0000256" key="3">
    <source>
        <dbReference type="ARBA" id="ARBA00022964"/>
    </source>
</evidence>
<dbReference type="GO" id="GO:0020037">
    <property type="term" value="F:heme binding"/>
    <property type="evidence" value="ECO:0007669"/>
    <property type="project" value="InterPro"/>
</dbReference>
<evidence type="ECO:0000256" key="1">
    <source>
        <dbReference type="ARBA" id="ARBA00022723"/>
    </source>
</evidence>
<feature type="region of interest" description="Disordered" evidence="7">
    <location>
        <begin position="958"/>
        <end position="999"/>
    </location>
</feature>
<dbReference type="STRING" id="105231.A0A1Y1HSW4"/>
<dbReference type="PANTHER" id="PTHR11903:SF11">
    <property type="entry name" value="ALPHA-DIOXYGENASE 1"/>
    <property type="match status" value="1"/>
</dbReference>
<feature type="transmembrane region" description="Helical" evidence="8">
    <location>
        <begin position="705"/>
        <end position="727"/>
    </location>
</feature>
<proteinExistence type="predicted"/>
<dbReference type="InterPro" id="IPR019791">
    <property type="entry name" value="Haem_peroxidase_animal"/>
</dbReference>
<dbReference type="OrthoDB" id="10606857at2759"/>
<dbReference type="GO" id="GO:0004601">
    <property type="term" value="F:peroxidase activity"/>
    <property type="evidence" value="ECO:0007669"/>
    <property type="project" value="InterPro"/>
</dbReference>
<feature type="region of interest" description="Disordered" evidence="7">
    <location>
        <begin position="1014"/>
        <end position="1048"/>
    </location>
</feature>
<keyword evidence="5 6" id="KW-0408">Iron</keyword>
<dbReference type="PANTHER" id="PTHR11903">
    <property type="entry name" value="PROSTAGLANDIN G/H SYNTHASE"/>
    <property type="match status" value="1"/>
</dbReference>
<dbReference type="Proteomes" id="UP000054558">
    <property type="component" value="Unassembled WGS sequence"/>
</dbReference>
<evidence type="ECO:0008006" key="11">
    <source>
        <dbReference type="Google" id="ProtNLM"/>
    </source>
</evidence>
<feature type="transmembrane region" description="Helical" evidence="8">
    <location>
        <begin position="748"/>
        <end position="767"/>
    </location>
</feature>
<accession>A0A1Y1HSW4</accession>
<dbReference type="GO" id="GO:0046872">
    <property type="term" value="F:metal ion binding"/>
    <property type="evidence" value="ECO:0007669"/>
    <property type="project" value="UniProtKB-KW"/>
</dbReference>
<evidence type="ECO:0000313" key="9">
    <source>
        <dbReference type="EMBL" id="GAQ80091.1"/>
    </source>
</evidence>
<evidence type="ECO:0000256" key="2">
    <source>
        <dbReference type="ARBA" id="ARBA00022821"/>
    </source>
</evidence>
<sequence length="1351" mass="147009">MGMASTRFGKNNPPAFTPASSSELPPDLLNPNPFLVAETLLRRNGGFRPAEGLNLLIPAWLQFNNHDWFNHGRDAAAPPLCLPMGALSDADPLGSAARNGSGTLEQGAECFNLTRTQQSSRPGTFANTVTHWWDASQLYGSDNLTQGGLRTYEGGEICTVKGPFGEDRLPRESETGLPVTGFNDDWWMGLSLMHTLFVKEHNAVAQAIQAADLSLSDEELFQKARLVIAAEIAKIHTLEWMPTILGFNPVLSSGLDIIWHGLSADLPIPSGFDTGILQSPAVRGIADKTYYAGTPFSITEEFAAVSRMHSLLPETITLLPNSTVNGGPANVTVYPVSNTSFAGAEALLDRHSIQEWLTAFGTGTPGALTLNNYPDFLATLVHPTRGSLNMAAIDIVRDRERGVLRYNALRRALRLTPITTFEDLTPNATVVSLLRSVYSSADDVDLLVGCLAEEPRPRGFSFGETAFTLILQMASRLLKTDRFFQEAFTPNVYSQTGIDWVNNATFKNVLLRHFPELAPALAGLPNPFVTCNPFGQTSQPPTANSFLPSAYDVATAKLAARGKGRPGLQNRAPQPLSAADIFEQNLANQPDISFDDLPGNPVVDCRVSKLLAPVKTCLGGVSQRCCEAIDAAFAPGANASTRNCLCLPTVAAAGRQVARGFGVDFETVLSDCWMDYGLQTNWFGEINGHCPAFPSQSDPYTWRALAPNMVVLLLIYWALCAAADSALRRWAPPYRNLSPLKQRNVATYFLEVLVTSAALALTLTYGSDVLLYGRTGSPNVRIGLLLIATLYVFELIYRNETGIPLLLHHLITVLLLVLLVFSSKDNAPSAEARIVQRFGLLISLHASTEQLTFVGLAMYRLGHPWAARVMKISTWQVLVFKLVINALTWVLMIDYYVTKYDDPSASRTSTNWHIVWPFLIPLRNTALFFAQLYSVYIIHVIASQHEGRARALHLGRRAGAANPSGGDTSSGDDVSEPGGGKVTWQPEGTPNEEKKMPAFERSRSAPAAARFARQPTSHCEHTFARQAGERQDPRRVRPRHGDRRLDMGGAMGKKTHFVALQVLLLSFLVSAQGQNSSCASGQLRVRGFAKTLTYVVAEQQGFFAGEGLSLCFTQVTGSIAQFNDFKAGKYDILSSAPDNYINRFVNENLPLQIFAESGESEGITMPVGGTPARVAALVAGQTPTGTPGYGTMVTPAASYDVPRLTNGTCQIIADFDTLWAPRKYSQTAWAADRGLLAANQDTVQRFLRAYIRAGQFILDSANKQATVAGLAQSNGISLTAAQQYFDDSFARYGQTILGKIDKKSIQGVVDLRNMFGGFRVPVDSAALVKESLHHGLITSEYWGEPYAALRA</sequence>
<organism evidence="9 10">
    <name type="scientific">Klebsormidium nitens</name>
    <name type="common">Green alga</name>
    <name type="synonym">Ulothrix nitens</name>
    <dbReference type="NCBI Taxonomy" id="105231"/>
    <lineage>
        <taxon>Eukaryota</taxon>
        <taxon>Viridiplantae</taxon>
        <taxon>Streptophyta</taxon>
        <taxon>Klebsormidiophyceae</taxon>
        <taxon>Klebsormidiales</taxon>
        <taxon>Klebsormidiaceae</taxon>
        <taxon>Klebsormidium</taxon>
    </lineage>
</organism>
<evidence type="ECO:0000256" key="5">
    <source>
        <dbReference type="ARBA" id="ARBA00023004"/>
    </source>
</evidence>
<keyword evidence="1 6" id="KW-0479">Metal-binding</keyword>
<feature type="binding site" description="axial binding residue" evidence="6">
    <location>
        <position position="309"/>
    </location>
    <ligand>
        <name>heme b</name>
        <dbReference type="ChEBI" id="CHEBI:60344"/>
    </ligand>
    <ligandPart>
        <name>Fe</name>
        <dbReference type="ChEBI" id="CHEBI:18248"/>
    </ligandPart>
</feature>
<evidence type="ECO:0000256" key="8">
    <source>
        <dbReference type="SAM" id="Phobius"/>
    </source>
</evidence>
<keyword evidence="8" id="KW-0472">Membrane</keyword>
<dbReference type="InterPro" id="IPR050783">
    <property type="entry name" value="Oxylipin_biosynth_metab"/>
</dbReference>
<dbReference type="InterPro" id="IPR010255">
    <property type="entry name" value="Haem_peroxidase_sf"/>
</dbReference>